<reference evidence="1" key="1">
    <citation type="submission" date="2019-11" db="EMBL/GenBank/DDBJ databases">
        <authorList>
            <person name="Liu Y."/>
            <person name="Hou J."/>
            <person name="Li T.-Q."/>
            <person name="Guan C.-H."/>
            <person name="Wu X."/>
            <person name="Wu H.-Z."/>
            <person name="Ling F."/>
            <person name="Zhang R."/>
            <person name="Shi X.-G."/>
            <person name="Ren J.-P."/>
            <person name="Chen E.-F."/>
            <person name="Sun J.-M."/>
        </authorList>
    </citation>
    <scope>NUCLEOTIDE SEQUENCE</scope>
    <source>
        <strain evidence="1">Adult_tree_wgs_1</strain>
        <tissue evidence="1">Leaves</tissue>
    </source>
</reference>
<dbReference type="PANTHER" id="PTHR43394:SF18">
    <property type="entry name" value="ABC TRANSPORTER B FAMILY MEMBER 11-LIKE"/>
    <property type="match status" value="1"/>
</dbReference>
<organism evidence="1 2">
    <name type="scientific">Rhododendron simsii</name>
    <name type="common">Sims's rhododendron</name>
    <dbReference type="NCBI Taxonomy" id="118357"/>
    <lineage>
        <taxon>Eukaryota</taxon>
        <taxon>Viridiplantae</taxon>
        <taxon>Streptophyta</taxon>
        <taxon>Embryophyta</taxon>
        <taxon>Tracheophyta</taxon>
        <taxon>Spermatophyta</taxon>
        <taxon>Magnoliopsida</taxon>
        <taxon>eudicotyledons</taxon>
        <taxon>Gunneridae</taxon>
        <taxon>Pentapetalae</taxon>
        <taxon>asterids</taxon>
        <taxon>Ericales</taxon>
        <taxon>Ericaceae</taxon>
        <taxon>Ericoideae</taxon>
        <taxon>Rhodoreae</taxon>
        <taxon>Rhododendron</taxon>
    </lineage>
</organism>
<evidence type="ECO:0000313" key="2">
    <source>
        <dbReference type="Proteomes" id="UP000626092"/>
    </source>
</evidence>
<protein>
    <submittedName>
        <fullName evidence="1">Uncharacterized protein</fullName>
    </submittedName>
</protein>
<accession>A0A834HHQ3</accession>
<dbReference type="InterPro" id="IPR027417">
    <property type="entry name" value="P-loop_NTPase"/>
</dbReference>
<proteinExistence type="predicted"/>
<gene>
    <name evidence="1" type="ORF">RHSIM_Rhsim03G0237100</name>
</gene>
<dbReference type="GO" id="GO:0090374">
    <property type="term" value="P:oligopeptide export from mitochondrion"/>
    <property type="evidence" value="ECO:0007669"/>
    <property type="project" value="TreeGrafter"/>
</dbReference>
<sequence length="248" mass="27637">MTAMKRNGDRIGSRQRSALFAVATGIDLWLSYGRRRSMRPHPKADLYVIVAATRMWLQRIYLNSHGSHPWLSCKKAIILFGNCQLDTDLDTYLYSLATGGLDQVVAHKLSTVRNADAIAVVSGGCIIEIGSHNDLINRKNGYYAKLEKLQGQFSSDDQDQHYIESRVSSVARSSAGRLSTGRSSPAVFAAPLPSGVTVIDIDLYVTIRLWRELRVLLVEWRMEEAMLIVLLSVSSRDSGLADMYTGNW</sequence>
<dbReference type="InterPro" id="IPR039421">
    <property type="entry name" value="Type_1_exporter"/>
</dbReference>
<dbReference type="GO" id="GO:0005743">
    <property type="term" value="C:mitochondrial inner membrane"/>
    <property type="evidence" value="ECO:0007669"/>
    <property type="project" value="TreeGrafter"/>
</dbReference>
<dbReference type="PANTHER" id="PTHR43394">
    <property type="entry name" value="ATP-DEPENDENT PERMEASE MDL1, MITOCHONDRIAL"/>
    <property type="match status" value="1"/>
</dbReference>
<dbReference type="OrthoDB" id="1752082at2759"/>
<dbReference type="Proteomes" id="UP000626092">
    <property type="component" value="Unassembled WGS sequence"/>
</dbReference>
<keyword evidence="2" id="KW-1185">Reference proteome</keyword>
<evidence type="ECO:0000313" key="1">
    <source>
        <dbReference type="EMBL" id="KAF7148316.1"/>
    </source>
</evidence>
<name>A0A834HHQ3_RHOSS</name>
<dbReference type="SUPFAM" id="SSF52540">
    <property type="entry name" value="P-loop containing nucleoside triphosphate hydrolases"/>
    <property type="match status" value="1"/>
</dbReference>
<comment type="caution">
    <text evidence="1">The sequence shown here is derived from an EMBL/GenBank/DDBJ whole genome shotgun (WGS) entry which is preliminary data.</text>
</comment>
<dbReference type="EMBL" id="WJXA01000003">
    <property type="protein sequence ID" value="KAF7148316.1"/>
    <property type="molecule type" value="Genomic_DNA"/>
</dbReference>
<dbReference type="GO" id="GO:0015421">
    <property type="term" value="F:ABC-type oligopeptide transporter activity"/>
    <property type="evidence" value="ECO:0007669"/>
    <property type="project" value="TreeGrafter"/>
</dbReference>
<dbReference type="AlphaFoldDB" id="A0A834HHQ3"/>
<dbReference type="Gene3D" id="3.40.50.300">
    <property type="entry name" value="P-loop containing nucleotide triphosphate hydrolases"/>
    <property type="match status" value="1"/>
</dbReference>